<evidence type="ECO:0000313" key="2">
    <source>
        <dbReference type="EMBL" id="QDS95185.1"/>
    </source>
</evidence>
<dbReference type="Proteomes" id="UP000320672">
    <property type="component" value="Chromosome"/>
</dbReference>
<dbReference type="OrthoDB" id="286057at2"/>
<dbReference type="AlphaFoldDB" id="A0A517MJW1"/>
<accession>A0A517MJW1</accession>
<organism evidence="2 3">
    <name type="scientific">Roseimaritima multifibrata</name>
    <dbReference type="NCBI Taxonomy" id="1930274"/>
    <lineage>
        <taxon>Bacteria</taxon>
        <taxon>Pseudomonadati</taxon>
        <taxon>Planctomycetota</taxon>
        <taxon>Planctomycetia</taxon>
        <taxon>Pirellulales</taxon>
        <taxon>Pirellulaceae</taxon>
        <taxon>Roseimaritima</taxon>
    </lineage>
</organism>
<dbReference type="RefSeq" id="WP_145353162.1">
    <property type="nucleotide sequence ID" value="NZ_CP036262.1"/>
</dbReference>
<reference evidence="2 3" key="1">
    <citation type="submission" date="2019-02" db="EMBL/GenBank/DDBJ databases">
        <title>Deep-cultivation of Planctomycetes and their phenomic and genomic characterization uncovers novel biology.</title>
        <authorList>
            <person name="Wiegand S."/>
            <person name="Jogler M."/>
            <person name="Boedeker C."/>
            <person name="Pinto D."/>
            <person name="Vollmers J."/>
            <person name="Rivas-Marin E."/>
            <person name="Kohn T."/>
            <person name="Peeters S.H."/>
            <person name="Heuer A."/>
            <person name="Rast P."/>
            <person name="Oberbeckmann S."/>
            <person name="Bunk B."/>
            <person name="Jeske O."/>
            <person name="Meyerdierks A."/>
            <person name="Storesund J.E."/>
            <person name="Kallscheuer N."/>
            <person name="Luecker S."/>
            <person name="Lage O.M."/>
            <person name="Pohl T."/>
            <person name="Merkel B.J."/>
            <person name="Hornburger P."/>
            <person name="Mueller R.-W."/>
            <person name="Bruemmer F."/>
            <person name="Labrenz M."/>
            <person name="Spormann A.M."/>
            <person name="Op den Camp H."/>
            <person name="Overmann J."/>
            <person name="Amann R."/>
            <person name="Jetten M.S.M."/>
            <person name="Mascher T."/>
            <person name="Medema M.H."/>
            <person name="Devos D.P."/>
            <person name="Kaster A.-K."/>
            <person name="Ovreas L."/>
            <person name="Rohde M."/>
            <person name="Galperin M.Y."/>
            <person name="Jogler C."/>
        </authorList>
    </citation>
    <scope>NUCLEOTIDE SEQUENCE [LARGE SCALE GENOMIC DNA]</scope>
    <source>
        <strain evidence="2 3">FF011L</strain>
    </source>
</reference>
<sequence precursor="true">MLRIHSLTFILLLCCGNQMVATAQPPASKQTEAKAKKTDVQPTEREAKFAKYMTGAKFVGRFTVMNNADGKMPEEEYTISKCEKLPGLDRFRFTARIRYGDTDTEVPMDLEVKWAGETPVITLENLWIPGLGTFSSRVVIHHGRYAGTWDHGDKGGHLFGKIIPAEKPSEE</sequence>
<gene>
    <name evidence="2" type="ORF">FF011L_39780</name>
</gene>
<feature type="chain" id="PRO_5022041401" evidence="1">
    <location>
        <begin position="24"/>
        <end position="171"/>
    </location>
</feature>
<protein>
    <submittedName>
        <fullName evidence="2">Uncharacterized protein</fullName>
    </submittedName>
</protein>
<dbReference type="EMBL" id="CP036262">
    <property type="protein sequence ID" value="QDS95185.1"/>
    <property type="molecule type" value="Genomic_DNA"/>
</dbReference>
<keyword evidence="3" id="KW-1185">Reference proteome</keyword>
<name>A0A517MJW1_9BACT</name>
<dbReference type="KEGG" id="rml:FF011L_39780"/>
<feature type="signal peptide" evidence="1">
    <location>
        <begin position="1"/>
        <end position="23"/>
    </location>
</feature>
<keyword evidence="1" id="KW-0732">Signal</keyword>
<evidence type="ECO:0000256" key="1">
    <source>
        <dbReference type="SAM" id="SignalP"/>
    </source>
</evidence>
<evidence type="ECO:0000313" key="3">
    <source>
        <dbReference type="Proteomes" id="UP000320672"/>
    </source>
</evidence>
<proteinExistence type="predicted"/>